<protein>
    <submittedName>
        <fullName evidence="2">Uncharacterized protein</fullName>
    </submittedName>
</protein>
<dbReference type="Proteomes" id="UP001466331">
    <property type="component" value="Unassembled WGS sequence"/>
</dbReference>
<feature type="chain" id="PRO_5046042206" evidence="1">
    <location>
        <begin position="22"/>
        <end position="150"/>
    </location>
</feature>
<comment type="caution">
    <text evidence="2">The sequence shown here is derived from an EMBL/GenBank/DDBJ whole genome shotgun (WGS) entry which is preliminary data.</text>
</comment>
<feature type="signal peptide" evidence="1">
    <location>
        <begin position="1"/>
        <end position="21"/>
    </location>
</feature>
<reference evidence="2 3" key="1">
    <citation type="submission" date="2024-03" db="EMBL/GenBank/DDBJ databases">
        <title>Ignisphaera cupida sp. nov., a hyperthermophilic hydrolytic archaeon from a hot spring of Kamchatka, and proposal of Ignisphaeraceae fam. nov.</title>
        <authorList>
            <person name="Podosokorskaya O.A."/>
            <person name="Elcheninov A.G."/>
            <person name="Maltseva A.I."/>
            <person name="Zayulina K.S."/>
            <person name="Novikov A."/>
            <person name="Merkel A.Y."/>
        </authorList>
    </citation>
    <scope>NUCLEOTIDE SEQUENCE [LARGE SCALE GENOMIC DNA]</scope>
    <source>
        <strain evidence="2 3">38H-sp</strain>
    </source>
</reference>
<dbReference type="EMBL" id="JBCHKQ010000005">
    <property type="protein sequence ID" value="MEM5948741.1"/>
    <property type="molecule type" value="Genomic_DNA"/>
</dbReference>
<accession>A0ABU9UDK3</accession>
<sequence>MKKTIIKTVLAGLFISSIAVAQSNEVIDKILNQKAITCGYAAYLILNAGGIISEDTSPDSAWERWLNMGYVKSNKKAQDPISLGEFSFLITKTFDIPGGMMYSLFPSPRYAARELAYLGYIAENPGPYRNLSGKEAISILGRILRGQEDE</sequence>
<evidence type="ECO:0000256" key="1">
    <source>
        <dbReference type="SAM" id="SignalP"/>
    </source>
</evidence>
<gene>
    <name evidence="2" type="ORF">WKV44_09320</name>
</gene>
<keyword evidence="3" id="KW-1185">Reference proteome</keyword>
<keyword evidence="1" id="KW-0732">Signal</keyword>
<evidence type="ECO:0000313" key="3">
    <source>
        <dbReference type="Proteomes" id="UP001466331"/>
    </source>
</evidence>
<evidence type="ECO:0000313" key="2">
    <source>
        <dbReference type="EMBL" id="MEM5948741.1"/>
    </source>
</evidence>
<proteinExistence type="predicted"/>
<dbReference type="RefSeq" id="WP_420070192.1">
    <property type="nucleotide sequence ID" value="NZ_JBCHKQ010000005.1"/>
</dbReference>
<organism evidence="2 3">
    <name type="scientific">Rarispira pelagica</name>
    <dbReference type="NCBI Taxonomy" id="3141764"/>
    <lineage>
        <taxon>Bacteria</taxon>
        <taxon>Pseudomonadati</taxon>
        <taxon>Spirochaetota</taxon>
        <taxon>Spirochaetia</taxon>
        <taxon>Winmispirales</taxon>
        <taxon>Winmispiraceae</taxon>
        <taxon>Rarispira</taxon>
    </lineage>
</organism>
<name>A0ABU9UDK3_9SPIR</name>